<dbReference type="FunFam" id="3.30.300.30:FF:000010">
    <property type="entry name" value="Enterobactin synthetase component F"/>
    <property type="match status" value="1"/>
</dbReference>
<dbReference type="GO" id="GO:0005737">
    <property type="term" value="C:cytoplasm"/>
    <property type="evidence" value="ECO:0007669"/>
    <property type="project" value="TreeGrafter"/>
</dbReference>
<dbReference type="PANTHER" id="PTHR45527:SF1">
    <property type="entry name" value="FATTY ACID SYNTHASE"/>
    <property type="match status" value="1"/>
</dbReference>
<accession>A0A7W7HW68</accession>
<dbReference type="AlphaFoldDB" id="A0A7W7HW68"/>
<keyword evidence="1" id="KW-0596">Phosphopantetheine</keyword>
<dbReference type="InterPro" id="IPR000873">
    <property type="entry name" value="AMP-dep_synth/lig_dom"/>
</dbReference>
<dbReference type="GO" id="GO:0031177">
    <property type="term" value="F:phosphopantetheine binding"/>
    <property type="evidence" value="ECO:0007669"/>
    <property type="project" value="TreeGrafter"/>
</dbReference>
<dbReference type="EMBL" id="JACHNH010000001">
    <property type="protein sequence ID" value="MBB4761838.1"/>
    <property type="molecule type" value="Genomic_DNA"/>
</dbReference>
<name>A0A7W7HW68_9ACTN</name>
<dbReference type="GO" id="GO:0043041">
    <property type="term" value="P:amino acid activation for nonribosomal peptide biosynthetic process"/>
    <property type="evidence" value="ECO:0007669"/>
    <property type="project" value="TreeGrafter"/>
</dbReference>
<keyword evidence="6" id="KW-1185">Reference proteome</keyword>
<feature type="domain" description="AMP-dependent synthetase/ligase" evidence="3">
    <location>
        <begin position="9"/>
        <end position="352"/>
    </location>
</feature>
<evidence type="ECO:0000259" key="3">
    <source>
        <dbReference type="Pfam" id="PF00501"/>
    </source>
</evidence>
<dbReference type="InterPro" id="IPR020845">
    <property type="entry name" value="AMP-binding_CS"/>
</dbReference>
<dbReference type="Pfam" id="PF13193">
    <property type="entry name" value="AMP-binding_C"/>
    <property type="match status" value="1"/>
</dbReference>
<dbReference type="Gene3D" id="3.30.300.30">
    <property type="match status" value="1"/>
</dbReference>
<protein>
    <submittedName>
        <fullName evidence="5">Amino acid adenylation domain-containing protein</fullName>
    </submittedName>
</protein>
<dbReference type="Pfam" id="PF00501">
    <property type="entry name" value="AMP-binding"/>
    <property type="match status" value="1"/>
</dbReference>
<evidence type="ECO:0000313" key="5">
    <source>
        <dbReference type="EMBL" id="MBB4761838.1"/>
    </source>
</evidence>
<dbReference type="SUPFAM" id="SSF56801">
    <property type="entry name" value="Acetyl-CoA synthetase-like"/>
    <property type="match status" value="1"/>
</dbReference>
<sequence>MNRTVPGVFAERVARAPDAVAVSCGDRRLSYAELDAWAGDVARRLAARGVRPGNRVGVAVRRSADLVAALLGVLTAGAAYVPVEVGDPFRRRAALLADAGVTVLLADEAAEKEVERHGLPVVPAARRRAAGAAPGATAGPSDPAYLLYTSGSTGEPKAVVVEHHSIVNLVVDPGYVRITPADRVLHLAPVAFDAATFEIWAPLLNGARLVVAPPGPPLAEEIENLVHEQGITVLWLTAALFHRQIDERPDTFRGGLRTVIAGGDVLSPGHVGRLLAHAPGLAVVNGYGPTEATTFACTHRVTAADVAPGPIPIGRPIRDVTAEVRDAAGRPVADGVTGELWIGGEGVARGYWRRPALTAAAFVRDPADGAVRYRTGDLARRRSDGVLEFLGRADGQFKLRGYRVEPGEIESALAGHPAVREAAVAVRANQHGDPRLVAYVVPRGPEPVDRRGLRDHLSDRLPRHLVPAVFVVVARLPLTTNGKVDRGALPTPRWQRKDTYV</sequence>
<dbReference type="CDD" id="cd12117">
    <property type="entry name" value="A_NRPS_Srf_like"/>
    <property type="match status" value="1"/>
</dbReference>
<dbReference type="Proteomes" id="UP000578112">
    <property type="component" value="Unassembled WGS sequence"/>
</dbReference>
<dbReference type="InterPro" id="IPR025110">
    <property type="entry name" value="AMP-bd_C"/>
</dbReference>
<organism evidence="5 6">
    <name type="scientific">Actinoplanes digitatis</name>
    <dbReference type="NCBI Taxonomy" id="1868"/>
    <lineage>
        <taxon>Bacteria</taxon>
        <taxon>Bacillati</taxon>
        <taxon>Actinomycetota</taxon>
        <taxon>Actinomycetes</taxon>
        <taxon>Micromonosporales</taxon>
        <taxon>Micromonosporaceae</taxon>
        <taxon>Actinoplanes</taxon>
    </lineage>
</organism>
<gene>
    <name evidence="5" type="ORF">BJ971_002394</name>
</gene>
<evidence type="ECO:0000256" key="1">
    <source>
        <dbReference type="ARBA" id="ARBA00022450"/>
    </source>
</evidence>
<comment type="caution">
    <text evidence="5">The sequence shown here is derived from an EMBL/GenBank/DDBJ whole genome shotgun (WGS) entry which is preliminary data.</text>
</comment>
<dbReference type="NCBIfam" id="TIGR01733">
    <property type="entry name" value="AA-adenyl-dom"/>
    <property type="match status" value="1"/>
</dbReference>
<reference evidence="5 6" key="1">
    <citation type="submission" date="2020-08" db="EMBL/GenBank/DDBJ databases">
        <title>Sequencing the genomes of 1000 actinobacteria strains.</title>
        <authorList>
            <person name="Klenk H.-P."/>
        </authorList>
    </citation>
    <scope>NUCLEOTIDE SEQUENCE [LARGE SCALE GENOMIC DNA]</scope>
    <source>
        <strain evidence="5 6">DSM 43149</strain>
    </source>
</reference>
<keyword evidence="2" id="KW-0597">Phosphoprotein</keyword>
<evidence type="ECO:0000256" key="2">
    <source>
        <dbReference type="ARBA" id="ARBA00022553"/>
    </source>
</evidence>
<dbReference type="GO" id="GO:0044550">
    <property type="term" value="P:secondary metabolite biosynthetic process"/>
    <property type="evidence" value="ECO:0007669"/>
    <property type="project" value="TreeGrafter"/>
</dbReference>
<dbReference type="PROSITE" id="PS00455">
    <property type="entry name" value="AMP_BINDING"/>
    <property type="match status" value="1"/>
</dbReference>
<evidence type="ECO:0000313" key="6">
    <source>
        <dbReference type="Proteomes" id="UP000578112"/>
    </source>
</evidence>
<dbReference type="RefSeq" id="WP_184992511.1">
    <property type="nucleotide sequence ID" value="NZ_BOMK01000001.1"/>
</dbReference>
<dbReference type="InterPro" id="IPR010071">
    <property type="entry name" value="AA_adenyl_dom"/>
</dbReference>
<feature type="domain" description="AMP-binding enzyme C-terminal" evidence="4">
    <location>
        <begin position="408"/>
        <end position="483"/>
    </location>
</feature>
<dbReference type="PANTHER" id="PTHR45527">
    <property type="entry name" value="NONRIBOSOMAL PEPTIDE SYNTHETASE"/>
    <property type="match status" value="1"/>
</dbReference>
<proteinExistence type="predicted"/>
<dbReference type="Gene3D" id="3.40.50.980">
    <property type="match status" value="2"/>
</dbReference>
<evidence type="ECO:0000259" key="4">
    <source>
        <dbReference type="Pfam" id="PF13193"/>
    </source>
</evidence>
<dbReference type="Gene3D" id="2.30.38.10">
    <property type="entry name" value="Luciferase, Domain 3"/>
    <property type="match status" value="1"/>
</dbReference>
<dbReference type="InterPro" id="IPR045851">
    <property type="entry name" value="AMP-bd_C_sf"/>
</dbReference>